<evidence type="ECO:0000259" key="4">
    <source>
        <dbReference type="SMART" id="SM00479"/>
    </source>
</evidence>
<comment type="caution">
    <text evidence="5">The sequence shown here is derived from an EMBL/GenBank/DDBJ whole genome shotgun (WGS) entry which is preliminary data.</text>
</comment>
<organism evidence="5 6">
    <name type="scientific">Trichonephila clavata</name>
    <name type="common">Joro spider</name>
    <name type="synonym">Nephila clavata</name>
    <dbReference type="NCBI Taxonomy" id="2740835"/>
    <lineage>
        <taxon>Eukaryota</taxon>
        <taxon>Metazoa</taxon>
        <taxon>Ecdysozoa</taxon>
        <taxon>Arthropoda</taxon>
        <taxon>Chelicerata</taxon>
        <taxon>Arachnida</taxon>
        <taxon>Araneae</taxon>
        <taxon>Araneomorphae</taxon>
        <taxon>Entelegynae</taxon>
        <taxon>Araneoidea</taxon>
        <taxon>Nephilidae</taxon>
        <taxon>Trichonephila</taxon>
    </lineage>
</organism>
<proteinExistence type="predicted"/>
<dbReference type="InterPro" id="IPR012337">
    <property type="entry name" value="RNaseH-like_sf"/>
</dbReference>
<dbReference type="SUPFAM" id="SSF53098">
    <property type="entry name" value="Ribonuclease H-like"/>
    <property type="match status" value="1"/>
</dbReference>
<evidence type="ECO:0000256" key="3">
    <source>
        <dbReference type="ARBA" id="ARBA00022839"/>
    </source>
</evidence>
<keyword evidence="6" id="KW-1185">Reference proteome</keyword>
<dbReference type="AlphaFoldDB" id="A0A8X6LKN0"/>
<evidence type="ECO:0000313" key="6">
    <source>
        <dbReference type="Proteomes" id="UP000887116"/>
    </source>
</evidence>
<reference evidence="5" key="1">
    <citation type="submission" date="2020-07" db="EMBL/GenBank/DDBJ databases">
        <title>Multicomponent nature underlies the extraordinary mechanical properties of spider dragline silk.</title>
        <authorList>
            <person name="Kono N."/>
            <person name="Nakamura H."/>
            <person name="Mori M."/>
            <person name="Yoshida Y."/>
            <person name="Ohtoshi R."/>
            <person name="Malay A.D."/>
            <person name="Moran D.A.P."/>
            <person name="Tomita M."/>
            <person name="Numata K."/>
            <person name="Arakawa K."/>
        </authorList>
    </citation>
    <scope>NUCLEOTIDE SEQUENCE</scope>
</reference>
<feature type="domain" description="Exonuclease" evidence="4">
    <location>
        <begin position="41"/>
        <end position="225"/>
    </location>
</feature>
<dbReference type="PANTHER" id="PTHR23044:SF61">
    <property type="entry name" value="3'-5' EXORIBONUCLEASE 1-RELATED"/>
    <property type="match status" value="1"/>
</dbReference>
<dbReference type="OrthoDB" id="448399at2759"/>
<dbReference type="GO" id="GO:0000175">
    <property type="term" value="F:3'-5'-RNA exonuclease activity"/>
    <property type="evidence" value="ECO:0007669"/>
    <property type="project" value="InterPro"/>
</dbReference>
<accession>A0A8X6LKN0</accession>
<dbReference type="GO" id="GO:0003676">
    <property type="term" value="F:nucleic acid binding"/>
    <property type="evidence" value="ECO:0007669"/>
    <property type="project" value="InterPro"/>
</dbReference>
<dbReference type="InterPro" id="IPR051274">
    <property type="entry name" value="3-5_Exoribonuclease"/>
</dbReference>
<evidence type="ECO:0000256" key="2">
    <source>
        <dbReference type="ARBA" id="ARBA00022801"/>
    </source>
</evidence>
<dbReference type="Proteomes" id="UP000887116">
    <property type="component" value="Unassembled WGS sequence"/>
</dbReference>
<evidence type="ECO:0000313" key="5">
    <source>
        <dbReference type="EMBL" id="GFR13315.1"/>
    </source>
</evidence>
<keyword evidence="2" id="KW-0378">Hydrolase</keyword>
<protein>
    <submittedName>
        <fullName evidence="5">ERI1 exoribonuclease 3</fullName>
    </submittedName>
</protein>
<dbReference type="EMBL" id="BMAO01026908">
    <property type="protein sequence ID" value="GFR13315.1"/>
    <property type="molecule type" value="Genomic_DNA"/>
</dbReference>
<evidence type="ECO:0000256" key="1">
    <source>
        <dbReference type="ARBA" id="ARBA00022722"/>
    </source>
</evidence>
<keyword evidence="3" id="KW-0269">Exonuclease</keyword>
<dbReference type="SMART" id="SM00479">
    <property type="entry name" value="EXOIII"/>
    <property type="match status" value="1"/>
</dbReference>
<dbReference type="PANTHER" id="PTHR23044">
    <property type="entry name" value="3'-5' EXONUCLEASE ERI1-RELATED"/>
    <property type="match status" value="1"/>
</dbReference>
<sequence>MTCGRTYSDVAECMPEQINHTPSFVKLPPKSGQFKKQKFDYFLVLDFEATCDSPKTLVPQEVIEFPVLKVSSLSFEIESIFQSYVKPVIYPELTKFCTQLTGITQDVVDEYPVFEEVFEEFQSWLEIENLLDPKTSFLFVTVGNWDLKYLFPVQFKGLRVPYPEYMKRWINLKASFAELSTVYPRNMVTMMKYCQLEHEGRLHSGLDDCKNIARVLKNLAERGIVYEVNGSLSLFM</sequence>
<gene>
    <name evidence="5" type="primary">ERI3</name>
    <name evidence="5" type="ORF">TNCT_297491</name>
</gene>
<keyword evidence="1" id="KW-0540">Nuclease</keyword>
<dbReference type="InterPro" id="IPR036397">
    <property type="entry name" value="RNaseH_sf"/>
</dbReference>
<name>A0A8X6LKN0_TRICU</name>
<dbReference type="Gene3D" id="3.30.420.10">
    <property type="entry name" value="Ribonuclease H-like superfamily/Ribonuclease H"/>
    <property type="match status" value="1"/>
</dbReference>
<dbReference type="InterPro" id="IPR013520">
    <property type="entry name" value="Ribonucl_H"/>
</dbReference>
<dbReference type="Pfam" id="PF00929">
    <property type="entry name" value="RNase_T"/>
    <property type="match status" value="1"/>
</dbReference>
<dbReference type="InterPro" id="IPR047201">
    <property type="entry name" value="ERI-1_3'hExo-like"/>
</dbReference>
<dbReference type="CDD" id="cd06133">
    <property type="entry name" value="ERI-1_3'hExo_like"/>
    <property type="match status" value="1"/>
</dbReference>